<evidence type="ECO:0000256" key="2">
    <source>
        <dbReference type="ARBA" id="ARBA00011322"/>
    </source>
</evidence>
<dbReference type="Proteomes" id="UP001314903">
    <property type="component" value="Unassembled WGS sequence"/>
</dbReference>
<dbReference type="GO" id="GO:0004527">
    <property type="term" value="F:exonuclease activity"/>
    <property type="evidence" value="ECO:0007669"/>
    <property type="project" value="UniProtKB-KW"/>
</dbReference>
<keyword evidence="6 7" id="KW-0269">Exonuclease</keyword>
<dbReference type="InterPro" id="IPR004843">
    <property type="entry name" value="Calcineurin-like_PHP"/>
</dbReference>
<keyword evidence="11" id="KW-1185">Reference proteome</keyword>
<keyword evidence="7" id="KW-0235">DNA replication</keyword>
<sequence length="392" mass="44815">MKIFHMGDWHIGKLVNGYYMTEDQGFLLEQIFQSIKEEKPDVLIIAGDIYDRSVPPIHAIELMNKSLRKIIVELKTPIIAIAGNHDSNERIGFGSEILKSSGLYLKGTLTPETEKITLKDENGEVDFYPIPYVDPVIIREFFEDKTIKNHDDAMGKIMESIKKDLDPTKRNVAIAHGYITGFGKEGFEHLTESESEKPLSIGGSEYVSIEHFKEFHYTALGHLHGPQKVGSNKARYSGSLMKYSFSEVNQNKGITIVKMDKDGEVTIEFKPLKPLRDFRIIKGNLEDLITKNNQESLNYEDYIKAELEDVGELIDPMAKLRAVYPNVMELVRVERRERLKISESKISSEQIKQKSKLDLFEQFYEDMVGEKCNPQDILIMTDIIEKCERGGD</sequence>
<comment type="function">
    <text evidence="7">SbcCD cleaves DNA hairpin structures. These structures can inhibit DNA replication and are intermediates in certain DNA recombination reactions. The complex acts as a 3'-&gt;5' double strand exonuclease that can open hairpins. It also has a 5' single-strand endonuclease activity.</text>
</comment>
<comment type="subunit">
    <text evidence="2 7">Heterodimer of SbcC and SbcD.</text>
</comment>
<evidence type="ECO:0000256" key="6">
    <source>
        <dbReference type="ARBA" id="ARBA00022839"/>
    </source>
</evidence>
<proteinExistence type="inferred from homology"/>
<dbReference type="Pfam" id="PF00149">
    <property type="entry name" value="Metallophos"/>
    <property type="match status" value="1"/>
</dbReference>
<evidence type="ECO:0000256" key="1">
    <source>
        <dbReference type="ARBA" id="ARBA00010555"/>
    </source>
</evidence>
<dbReference type="InterPro" id="IPR041796">
    <property type="entry name" value="Mre11_N"/>
</dbReference>
<dbReference type="InterPro" id="IPR026843">
    <property type="entry name" value="SbcD_C"/>
</dbReference>
<dbReference type="InterPro" id="IPR029052">
    <property type="entry name" value="Metallo-depent_PP-like"/>
</dbReference>
<evidence type="ECO:0000256" key="7">
    <source>
        <dbReference type="RuleBase" id="RU363069"/>
    </source>
</evidence>
<dbReference type="Gene3D" id="3.60.21.10">
    <property type="match status" value="1"/>
</dbReference>
<comment type="caution">
    <text evidence="10">The sequence shown here is derived from an EMBL/GenBank/DDBJ whole genome shotgun (WGS) entry which is preliminary data.</text>
</comment>
<dbReference type="Pfam" id="PF12320">
    <property type="entry name" value="SbcD_C"/>
    <property type="match status" value="1"/>
</dbReference>
<dbReference type="PANTHER" id="PTHR30337">
    <property type="entry name" value="COMPONENT OF ATP-DEPENDENT DSDNA EXONUCLEASE"/>
    <property type="match status" value="1"/>
</dbReference>
<protein>
    <recommendedName>
        <fullName evidence="3 7">Nuclease SbcCD subunit D</fullName>
    </recommendedName>
</protein>
<keyword evidence="7" id="KW-0255">Endonuclease</keyword>
<evidence type="ECO:0000259" key="8">
    <source>
        <dbReference type="Pfam" id="PF00149"/>
    </source>
</evidence>
<evidence type="ECO:0000256" key="4">
    <source>
        <dbReference type="ARBA" id="ARBA00022722"/>
    </source>
</evidence>
<feature type="domain" description="Calcineurin-like phosphoesterase" evidence="8">
    <location>
        <begin position="1"/>
        <end position="224"/>
    </location>
</feature>
<dbReference type="InterPro" id="IPR050535">
    <property type="entry name" value="DNA_Repair-Maintenance_Comp"/>
</dbReference>
<dbReference type="InterPro" id="IPR004593">
    <property type="entry name" value="SbcD"/>
</dbReference>
<feature type="domain" description="Nuclease SbcCD subunit D C-terminal" evidence="9">
    <location>
        <begin position="274"/>
        <end position="367"/>
    </location>
</feature>
<evidence type="ECO:0000259" key="9">
    <source>
        <dbReference type="Pfam" id="PF12320"/>
    </source>
</evidence>
<evidence type="ECO:0000313" key="11">
    <source>
        <dbReference type="Proteomes" id="UP001314903"/>
    </source>
</evidence>
<dbReference type="SUPFAM" id="SSF56300">
    <property type="entry name" value="Metallo-dependent phosphatases"/>
    <property type="match status" value="1"/>
</dbReference>
<dbReference type="RefSeq" id="WP_209660766.1">
    <property type="nucleotide sequence ID" value="NZ_JAGGLI010000014.1"/>
</dbReference>
<evidence type="ECO:0000256" key="3">
    <source>
        <dbReference type="ARBA" id="ARBA00013365"/>
    </source>
</evidence>
<name>A0ABS4KIT4_9FIRM</name>
<dbReference type="PANTHER" id="PTHR30337:SF0">
    <property type="entry name" value="NUCLEASE SBCCD SUBUNIT D"/>
    <property type="match status" value="1"/>
</dbReference>
<gene>
    <name evidence="7" type="primary">sbcD</name>
    <name evidence="10" type="ORF">J2Z35_001501</name>
</gene>
<keyword evidence="4 7" id="KW-0540">Nuclease</keyword>
<evidence type="ECO:0000256" key="5">
    <source>
        <dbReference type="ARBA" id="ARBA00022801"/>
    </source>
</evidence>
<reference evidence="10 11" key="1">
    <citation type="submission" date="2021-03" db="EMBL/GenBank/DDBJ databases">
        <title>Genomic Encyclopedia of Type Strains, Phase IV (KMG-IV): sequencing the most valuable type-strain genomes for metagenomic binning, comparative biology and taxonomic classification.</title>
        <authorList>
            <person name="Goeker M."/>
        </authorList>
    </citation>
    <scope>NUCLEOTIDE SEQUENCE [LARGE SCALE GENOMIC DNA]</scope>
    <source>
        <strain evidence="10 11">DSM 27512</strain>
    </source>
</reference>
<keyword evidence="5 7" id="KW-0378">Hydrolase</keyword>
<dbReference type="EMBL" id="JAGGLI010000014">
    <property type="protein sequence ID" value="MBP2027704.1"/>
    <property type="molecule type" value="Genomic_DNA"/>
</dbReference>
<keyword evidence="7" id="KW-0233">DNA recombination</keyword>
<evidence type="ECO:0000313" key="10">
    <source>
        <dbReference type="EMBL" id="MBP2027704.1"/>
    </source>
</evidence>
<accession>A0ABS4KIT4</accession>
<organism evidence="10 11">
    <name type="scientific">Acetoanaerobium pronyense</name>
    <dbReference type="NCBI Taxonomy" id="1482736"/>
    <lineage>
        <taxon>Bacteria</taxon>
        <taxon>Bacillati</taxon>
        <taxon>Bacillota</taxon>
        <taxon>Clostridia</taxon>
        <taxon>Peptostreptococcales</taxon>
        <taxon>Filifactoraceae</taxon>
        <taxon>Acetoanaerobium</taxon>
    </lineage>
</organism>
<dbReference type="NCBIfam" id="TIGR00619">
    <property type="entry name" value="sbcd"/>
    <property type="match status" value="1"/>
</dbReference>
<dbReference type="CDD" id="cd00840">
    <property type="entry name" value="MPP_Mre11_N"/>
    <property type="match status" value="1"/>
</dbReference>
<comment type="similarity">
    <text evidence="1 7">Belongs to the SbcD family.</text>
</comment>